<dbReference type="CDD" id="cd01830">
    <property type="entry name" value="XynE_like"/>
    <property type="match status" value="1"/>
</dbReference>
<gene>
    <name evidence="3" type="ORF">GTP41_15650</name>
</gene>
<proteinExistence type="predicted"/>
<evidence type="ECO:0000313" key="3">
    <source>
        <dbReference type="EMBL" id="MYN03531.1"/>
    </source>
</evidence>
<keyword evidence="3" id="KW-0378">Hydrolase</keyword>
<accession>A0A6N9HIT5</accession>
<organism evidence="3 4">
    <name type="scientific">Pseudoduganella guangdongensis</name>
    <dbReference type="NCBI Taxonomy" id="2692179"/>
    <lineage>
        <taxon>Bacteria</taxon>
        <taxon>Pseudomonadati</taxon>
        <taxon>Pseudomonadota</taxon>
        <taxon>Betaproteobacteria</taxon>
        <taxon>Burkholderiales</taxon>
        <taxon>Oxalobacteraceae</taxon>
        <taxon>Telluria group</taxon>
        <taxon>Pseudoduganella</taxon>
    </lineage>
</organism>
<evidence type="ECO:0000313" key="4">
    <source>
        <dbReference type="Proteomes" id="UP000448575"/>
    </source>
</evidence>
<dbReference type="PANTHER" id="PTHR43784:SF2">
    <property type="entry name" value="GDSL-LIKE LIPASE_ACYLHYDROLASE, PUTATIVE (AFU_ORTHOLOGUE AFUA_2G00820)-RELATED"/>
    <property type="match status" value="1"/>
</dbReference>
<protein>
    <submittedName>
        <fullName evidence="3">SGNH/GDSL hydrolase family protein</fullName>
    </submittedName>
</protein>
<sequence>MENTMKRLLFPLAALLAAATVHAQEWRTTWYAAPMPSWGAEFALPTMLPAALEGQTVRETLRTSVGGEQVRVTWSNRYGKTPLVIGEARLAATQEHGTQPASFRQSGSGVALTFAGQRSVSIAPGRSATSDAVRLPVAARQRLTVSTWLPQHTPLATFHWGAQQTAFTVGGNHVAAASLSGAQALTGRAFLSAVQVRGPAQRTLVALGDSITDGNGSTPDRNRRWPDQLADQAEGVVVLNAGISGARLLSNGMGEKAIARFEHDVLAQPGVDTVIVMLGINDIGWPGSAFAPQEPPATASAMIAGYRALIAAARARQVRIVGGTLLPFEGALHGTPFAGYHSAAKDRVRHEVNQWIRNSGEFDAVIDFDQHLRDPAHPARLLPAYDSGDHLHPSDAGYAEMARAAALITKQT</sequence>
<feature type="chain" id="PRO_5026817810" evidence="1">
    <location>
        <begin position="24"/>
        <end position="412"/>
    </location>
</feature>
<dbReference type="SUPFAM" id="SSF52266">
    <property type="entry name" value="SGNH hydrolase"/>
    <property type="match status" value="1"/>
</dbReference>
<name>A0A6N9HIT5_9BURK</name>
<dbReference type="Gene3D" id="3.40.50.1110">
    <property type="entry name" value="SGNH hydrolase"/>
    <property type="match status" value="1"/>
</dbReference>
<dbReference type="EMBL" id="WWCJ01000010">
    <property type="protein sequence ID" value="MYN03531.1"/>
    <property type="molecule type" value="Genomic_DNA"/>
</dbReference>
<dbReference type="PANTHER" id="PTHR43784">
    <property type="entry name" value="GDSL-LIKE LIPASE/ACYLHYDROLASE, PUTATIVE (AFU_ORTHOLOGUE AFUA_2G00820)-RELATED"/>
    <property type="match status" value="1"/>
</dbReference>
<dbReference type="AlphaFoldDB" id="A0A6N9HIT5"/>
<dbReference type="Pfam" id="PF13472">
    <property type="entry name" value="Lipase_GDSL_2"/>
    <property type="match status" value="1"/>
</dbReference>
<feature type="domain" description="SGNH hydrolase-type esterase" evidence="2">
    <location>
        <begin position="206"/>
        <end position="399"/>
    </location>
</feature>
<keyword evidence="1" id="KW-0732">Signal</keyword>
<evidence type="ECO:0000256" key="1">
    <source>
        <dbReference type="SAM" id="SignalP"/>
    </source>
</evidence>
<dbReference type="InterPro" id="IPR013830">
    <property type="entry name" value="SGNH_hydro"/>
</dbReference>
<dbReference type="InterPro" id="IPR053140">
    <property type="entry name" value="GDSL_Rv0518-like"/>
</dbReference>
<reference evidence="3 4" key="1">
    <citation type="submission" date="2019-12" db="EMBL/GenBank/DDBJ databases">
        <title>Novel species isolated from a subtropical stream in China.</title>
        <authorList>
            <person name="Lu H."/>
        </authorList>
    </citation>
    <scope>NUCLEOTIDE SEQUENCE [LARGE SCALE GENOMIC DNA]</scope>
    <source>
        <strain evidence="3 4">DS3</strain>
    </source>
</reference>
<dbReference type="InterPro" id="IPR036514">
    <property type="entry name" value="SGNH_hydro_sf"/>
</dbReference>
<dbReference type="GO" id="GO:0016788">
    <property type="term" value="F:hydrolase activity, acting on ester bonds"/>
    <property type="evidence" value="ECO:0007669"/>
    <property type="project" value="UniProtKB-ARBA"/>
</dbReference>
<feature type="signal peptide" evidence="1">
    <location>
        <begin position="1"/>
        <end position="23"/>
    </location>
</feature>
<evidence type="ECO:0000259" key="2">
    <source>
        <dbReference type="Pfam" id="PF13472"/>
    </source>
</evidence>
<dbReference type="Proteomes" id="UP000448575">
    <property type="component" value="Unassembled WGS sequence"/>
</dbReference>
<keyword evidence="4" id="KW-1185">Reference proteome</keyword>
<comment type="caution">
    <text evidence="3">The sequence shown here is derived from an EMBL/GenBank/DDBJ whole genome shotgun (WGS) entry which is preliminary data.</text>
</comment>